<reference evidence="1" key="1">
    <citation type="submission" date="2016-08" db="EMBL/GenBank/DDBJ databases">
        <authorList>
            <person name="Seilhamer J.J."/>
        </authorList>
    </citation>
    <scope>NUCLEOTIDE SEQUENCE</scope>
    <source>
        <strain evidence="1">86-1</strain>
    </source>
</reference>
<sequence length="251" mass="28875">MKKIVAYSLWGTDPKYTQGAVINAIQVGQFYPGWQARFYCAASVPPDIIEQLRAAGAEVEIMPSEGNQKSMFWRFFALDSDDVERVIIRDTDSRLSRREAAAVQEWERSGCAGHIMRDHPCHNMLILGGMWGCRTGVLPNMHKAAEQFNPADLYNQDQLFLGSCVYPLLKKHGICVHDDFRRFEWSSRPFPVPREKDYSFVGEIYNADGTRADDWKILRAHCNSLKTRLRFRWTHAKQKIARLFGKADETI</sequence>
<organism evidence="1">
    <name type="scientific">uncultured Desulfovibrio sp</name>
    <dbReference type="NCBI Taxonomy" id="167968"/>
    <lineage>
        <taxon>Bacteria</taxon>
        <taxon>Pseudomonadati</taxon>
        <taxon>Thermodesulfobacteriota</taxon>
        <taxon>Desulfovibrionia</taxon>
        <taxon>Desulfovibrionales</taxon>
        <taxon>Desulfovibrionaceae</taxon>
        <taxon>Desulfovibrio</taxon>
        <taxon>environmental samples</taxon>
    </lineage>
</organism>
<dbReference type="AlphaFoldDB" id="A0A212L7E6"/>
<evidence type="ECO:0008006" key="2">
    <source>
        <dbReference type="Google" id="ProtNLM"/>
    </source>
</evidence>
<gene>
    <name evidence="1" type="ORF">KL86DES1_21316</name>
</gene>
<name>A0A212L7E6_9BACT</name>
<proteinExistence type="predicted"/>
<accession>A0A212L7E6</accession>
<protein>
    <recommendedName>
        <fullName evidence="2">Glycosyltransferase</fullName>
    </recommendedName>
</protein>
<evidence type="ECO:0000313" key="1">
    <source>
        <dbReference type="EMBL" id="SCM73466.1"/>
    </source>
</evidence>
<dbReference type="RefSeq" id="WP_179980703.1">
    <property type="nucleotide sequence ID" value="NZ_LT608333.1"/>
</dbReference>
<dbReference type="EMBL" id="FMJC01000002">
    <property type="protein sequence ID" value="SCM73466.1"/>
    <property type="molecule type" value="Genomic_DNA"/>
</dbReference>